<dbReference type="Pfam" id="PF11518">
    <property type="entry name" value="DUF3221"/>
    <property type="match status" value="1"/>
</dbReference>
<keyword evidence="1" id="KW-0812">Transmembrane</keyword>
<keyword evidence="1" id="KW-1133">Transmembrane helix</keyword>
<dbReference type="Proteomes" id="UP000254060">
    <property type="component" value="Unassembled WGS sequence"/>
</dbReference>
<evidence type="ECO:0000256" key="1">
    <source>
        <dbReference type="SAM" id="Phobius"/>
    </source>
</evidence>
<evidence type="ECO:0008006" key="4">
    <source>
        <dbReference type="Google" id="ProtNLM"/>
    </source>
</evidence>
<name>A0A377FXC6_9BACL</name>
<keyword evidence="1" id="KW-0472">Membrane</keyword>
<dbReference type="OrthoDB" id="2355537at2"/>
<gene>
    <name evidence="2" type="ORF">NCTC13163_02919</name>
</gene>
<organism evidence="2 3">
    <name type="scientific">Exiguobacterium aurantiacum</name>
    <dbReference type="NCBI Taxonomy" id="33987"/>
    <lineage>
        <taxon>Bacteria</taxon>
        <taxon>Bacillati</taxon>
        <taxon>Bacillota</taxon>
        <taxon>Bacilli</taxon>
        <taxon>Bacillales</taxon>
        <taxon>Bacillales Family XII. Incertae Sedis</taxon>
        <taxon>Exiguobacterium</taxon>
    </lineage>
</organism>
<dbReference type="AlphaFoldDB" id="A0A377FXC6"/>
<reference evidence="2 3" key="1">
    <citation type="submission" date="2018-06" db="EMBL/GenBank/DDBJ databases">
        <authorList>
            <consortium name="Pathogen Informatics"/>
            <person name="Doyle S."/>
        </authorList>
    </citation>
    <scope>NUCLEOTIDE SEQUENCE [LARGE SCALE GENOMIC DNA]</scope>
    <source>
        <strain evidence="2 3">NCTC13163</strain>
    </source>
</reference>
<protein>
    <recommendedName>
        <fullName evidence="4">DUF3221 domain-containing protein</fullName>
    </recommendedName>
</protein>
<evidence type="ECO:0000313" key="2">
    <source>
        <dbReference type="EMBL" id="STO09481.1"/>
    </source>
</evidence>
<accession>A0A377FXC6</accession>
<dbReference type="EMBL" id="UGGP01000001">
    <property type="protein sequence ID" value="STO09481.1"/>
    <property type="molecule type" value="Genomic_DNA"/>
</dbReference>
<feature type="transmembrane region" description="Helical" evidence="1">
    <location>
        <begin position="7"/>
        <end position="27"/>
    </location>
</feature>
<proteinExistence type="predicted"/>
<dbReference type="RefSeq" id="WP_029333874.1">
    <property type="nucleotide sequence ID" value="NZ_UGGP01000001.1"/>
</dbReference>
<sequence length="123" mass="13770">MKSSVKIFLFFTIMSMLIVFSIGFVFANRATTEPDVDGYVIEVNESDRTALIISGISAEEANLNADTLFALTGSENVSWYKFQVKSTFDQIKVGDHVHLWKKTGPSILNTPNRSYVKKVDVID</sequence>
<dbReference type="STRING" id="1397694.GCA_000702585_00341"/>
<dbReference type="InterPro" id="IPR021598">
    <property type="entry name" value="DUF3221"/>
</dbReference>
<evidence type="ECO:0000313" key="3">
    <source>
        <dbReference type="Proteomes" id="UP000254060"/>
    </source>
</evidence>